<evidence type="ECO:0000313" key="5">
    <source>
        <dbReference type="Ensembl" id="ENSEBUP00000025770.1"/>
    </source>
</evidence>
<dbReference type="SUPFAM" id="SSF50729">
    <property type="entry name" value="PH domain-like"/>
    <property type="match status" value="2"/>
</dbReference>
<evidence type="ECO:0000313" key="6">
    <source>
        <dbReference type="Proteomes" id="UP000694388"/>
    </source>
</evidence>
<dbReference type="Proteomes" id="UP000694388">
    <property type="component" value="Unplaced"/>
</dbReference>
<keyword evidence="2" id="KW-0963">Cytoplasm</keyword>
<dbReference type="Ensembl" id="ENSEBUT00000026346.1">
    <property type="protein sequence ID" value="ENSEBUP00000025770.1"/>
    <property type="gene ID" value="ENSEBUG00000015871.1"/>
</dbReference>
<dbReference type="InterPro" id="IPR015482">
    <property type="entry name" value="Syntrophin"/>
</dbReference>
<organism evidence="5 6">
    <name type="scientific">Eptatretus burgeri</name>
    <name type="common">Inshore hagfish</name>
    <dbReference type="NCBI Taxonomy" id="7764"/>
    <lineage>
        <taxon>Eukaryota</taxon>
        <taxon>Metazoa</taxon>
        <taxon>Chordata</taxon>
        <taxon>Craniata</taxon>
        <taxon>Vertebrata</taxon>
        <taxon>Cyclostomata</taxon>
        <taxon>Myxini</taxon>
        <taxon>Myxiniformes</taxon>
        <taxon>Myxinidae</taxon>
        <taxon>Eptatretinae</taxon>
        <taxon>Eptatretus</taxon>
    </lineage>
</organism>
<reference evidence="5" key="1">
    <citation type="submission" date="2025-08" db="UniProtKB">
        <authorList>
            <consortium name="Ensembl"/>
        </authorList>
    </citation>
    <scope>IDENTIFICATION</scope>
</reference>
<dbReference type="PANTHER" id="PTHR10554">
    <property type="entry name" value="SYNTROPHIN"/>
    <property type="match status" value="1"/>
</dbReference>
<accession>A0A8C4X1H1</accession>
<name>A0A8C4X1H1_EPTBU</name>
<comment type="subcellular location">
    <subcellularLocation>
        <location evidence="1">Cytoplasm</location>
    </subcellularLocation>
</comment>
<keyword evidence="6" id="KW-1185">Reference proteome</keyword>
<dbReference type="GO" id="GO:0005737">
    <property type="term" value="C:cytoplasm"/>
    <property type="evidence" value="ECO:0007669"/>
    <property type="project" value="UniProtKB-SubCell"/>
</dbReference>
<dbReference type="InterPro" id="IPR055108">
    <property type="entry name" value="Syntrophin_4th"/>
</dbReference>
<reference evidence="5" key="2">
    <citation type="submission" date="2025-09" db="UniProtKB">
        <authorList>
            <consortium name="Ensembl"/>
        </authorList>
    </citation>
    <scope>IDENTIFICATION</scope>
</reference>
<evidence type="ECO:0000256" key="2">
    <source>
        <dbReference type="ARBA" id="ARBA00022490"/>
    </source>
</evidence>
<dbReference type="Pfam" id="PF00169">
    <property type="entry name" value="PH"/>
    <property type="match status" value="1"/>
</dbReference>
<dbReference type="InterPro" id="IPR001849">
    <property type="entry name" value="PH_domain"/>
</dbReference>
<evidence type="ECO:0000259" key="3">
    <source>
        <dbReference type="Pfam" id="PF00169"/>
    </source>
</evidence>
<dbReference type="PANTHER" id="PTHR10554:SF1">
    <property type="entry name" value="FI16515P1"/>
    <property type="match status" value="1"/>
</dbReference>
<dbReference type="GO" id="GO:0016010">
    <property type="term" value="C:dystrophin-associated glycoprotein complex"/>
    <property type="evidence" value="ECO:0007669"/>
    <property type="project" value="TreeGrafter"/>
</dbReference>
<evidence type="ECO:0000256" key="1">
    <source>
        <dbReference type="ARBA" id="ARBA00004496"/>
    </source>
</evidence>
<dbReference type="Gene3D" id="2.30.29.30">
    <property type="entry name" value="Pleckstrin-homology domain (PH domain)/Phosphotyrosine-binding domain (PTB)"/>
    <property type="match status" value="1"/>
</dbReference>
<proteinExistence type="predicted"/>
<feature type="domain" description="Syntrophin C-terminal PH" evidence="4">
    <location>
        <begin position="222"/>
        <end position="312"/>
    </location>
</feature>
<dbReference type="GO" id="GO:0005198">
    <property type="term" value="F:structural molecule activity"/>
    <property type="evidence" value="ECO:0007669"/>
    <property type="project" value="InterPro"/>
</dbReference>
<feature type="domain" description="PH" evidence="3">
    <location>
        <begin position="109"/>
        <end position="212"/>
    </location>
</feature>
<evidence type="ECO:0000259" key="4">
    <source>
        <dbReference type="Pfam" id="PF23012"/>
    </source>
</evidence>
<protein>
    <submittedName>
        <fullName evidence="5">Syntrophin gamma 2</fullName>
    </submittedName>
</protein>
<dbReference type="InterPro" id="IPR011993">
    <property type="entry name" value="PH-like_dom_sf"/>
</dbReference>
<sequence length="337" mass="37878">MNGSCSHSGASPPASPEAHQLRWQKRWCDALSLPLLMARVSCYAPGTHHQRPNALEVIAVDGVSSGVLQSPNPALCAEWFRAIADNISDLIAHNMRMVNKYAPAHDQIVHMGWVHERLPEPEAWISYRNRFLALRGDHVMIFSCPPVSTRDWGKAESGYLVYEVFCRPLKAAELHEERAFSFSLLIGPGRSRRFAVEHASEMSMWEKAFQMAGFLEVQRIGCVTYRCSYKGQALTLKIDFSHGFTCFDFNTKLPLWSFKFGQLRGSSDDGIARVRFLFLNTETKIVERKELEFANYIAVLHCVHAFVAARVSLVDPGFVESRRGQHKAGCSKAEACG</sequence>
<dbReference type="GeneTree" id="ENSGT00950000182863"/>
<dbReference type="Pfam" id="PF23012">
    <property type="entry name" value="Syntrophin_4th"/>
    <property type="match status" value="1"/>
</dbReference>
<dbReference type="AlphaFoldDB" id="A0A8C4X1H1"/>